<dbReference type="PANTHER" id="PTHR31544:SF2">
    <property type="entry name" value="AIG2-LIKE PROTEIN D"/>
    <property type="match status" value="1"/>
</dbReference>
<sequence>MIEPHTVHCFTYGSLMWADIMARVCGQAFASEPALLAGHARHPVRGQDYPGLRPLAQGQVAGRLYRDVDAAAWARLDAFEGEEYERVEVLVALSGGGQLPAQVYRFRDSFAQRLLPGDWDVEAFGREGRQRFIERYVGFDRVDLP</sequence>
<comment type="caution">
    <text evidence="4">The sequence shown here is derived from an EMBL/GenBank/DDBJ whole genome shotgun (WGS) entry which is preliminary data.</text>
</comment>
<evidence type="ECO:0000256" key="1">
    <source>
        <dbReference type="ARBA" id="ARBA00022679"/>
    </source>
</evidence>
<keyword evidence="1 4" id="KW-0808">Transferase</keyword>
<dbReference type="InterPro" id="IPR045038">
    <property type="entry name" value="AIG2-like"/>
</dbReference>
<dbReference type="Proteomes" id="UP001606305">
    <property type="component" value="Unassembled WGS sequence"/>
</dbReference>
<reference evidence="4 5" key="1">
    <citation type="submission" date="2024-09" db="EMBL/GenBank/DDBJ databases">
        <title>Novel species of the genus Pelomonas and Roseateles isolated from streams.</title>
        <authorList>
            <person name="Lu H."/>
        </authorList>
    </citation>
    <scope>NUCLEOTIDE SEQUENCE [LARGE SCALE GENOMIC DNA]</scope>
    <source>
        <strain evidence="4 5">BYS96W</strain>
    </source>
</reference>
<feature type="domain" description="Gamma-glutamylcyclotransferase AIG2-like" evidence="3">
    <location>
        <begin position="9"/>
        <end position="120"/>
    </location>
</feature>
<dbReference type="InterPro" id="IPR009288">
    <property type="entry name" value="AIG2-like_dom"/>
</dbReference>
<protein>
    <recommendedName>
        <fullName evidence="2">Putative gamma-glutamylcyclotransferase</fullName>
    </recommendedName>
</protein>
<organism evidence="4 5">
    <name type="scientific">Pelomonas nitida</name>
    <dbReference type="NCBI Taxonomy" id="3299027"/>
    <lineage>
        <taxon>Bacteria</taxon>
        <taxon>Pseudomonadati</taxon>
        <taxon>Pseudomonadota</taxon>
        <taxon>Betaproteobacteria</taxon>
        <taxon>Burkholderiales</taxon>
        <taxon>Sphaerotilaceae</taxon>
        <taxon>Roseateles</taxon>
    </lineage>
</organism>
<dbReference type="Gene3D" id="3.10.490.10">
    <property type="entry name" value="Gamma-glutamyl cyclotransferase-like"/>
    <property type="match status" value="1"/>
</dbReference>
<dbReference type="Pfam" id="PF06094">
    <property type="entry name" value="GGACT"/>
    <property type="match status" value="1"/>
</dbReference>
<name>A0ABW7G932_9BURK</name>
<evidence type="ECO:0000259" key="3">
    <source>
        <dbReference type="Pfam" id="PF06094"/>
    </source>
</evidence>
<evidence type="ECO:0000313" key="4">
    <source>
        <dbReference type="EMBL" id="MFG6458466.1"/>
    </source>
</evidence>
<dbReference type="CDD" id="cd06661">
    <property type="entry name" value="GGCT_like"/>
    <property type="match status" value="1"/>
</dbReference>
<proteinExistence type="predicted"/>
<evidence type="ECO:0000256" key="2">
    <source>
        <dbReference type="ARBA" id="ARBA00030602"/>
    </source>
</evidence>
<keyword evidence="5" id="KW-1185">Reference proteome</keyword>
<dbReference type="InterPro" id="IPR013024">
    <property type="entry name" value="GGCT-like"/>
</dbReference>
<dbReference type="RefSeq" id="WP_394489463.1">
    <property type="nucleotide sequence ID" value="NZ_JBIGIA010000013.1"/>
</dbReference>
<dbReference type="PANTHER" id="PTHR31544">
    <property type="entry name" value="AIG2-LIKE PROTEIN D"/>
    <property type="match status" value="1"/>
</dbReference>
<evidence type="ECO:0000313" key="5">
    <source>
        <dbReference type="Proteomes" id="UP001606305"/>
    </source>
</evidence>
<gene>
    <name evidence="4" type="ORF">ACG00X_16625</name>
</gene>
<keyword evidence="4" id="KW-0012">Acyltransferase</keyword>
<dbReference type="SUPFAM" id="SSF110857">
    <property type="entry name" value="Gamma-glutamyl cyclotransferase-like"/>
    <property type="match status" value="1"/>
</dbReference>
<dbReference type="EMBL" id="JBIGIA010000013">
    <property type="protein sequence ID" value="MFG6458466.1"/>
    <property type="molecule type" value="Genomic_DNA"/>
</dbReference>
<dbReference type="GO" id="GO:0016746">
    <property type="term" value="F:acyltransferase activity"/>
    <property type="evidence" value="ECO:0007669"/>
    <property type="project" value="UniProtKB-KW"/>
</dbReference>
<accession>A0ABW7G932</accession>
<dbReference type="InterPro" id="IPR036568">
    <property type="entry name" value="GGCT-like_sf"/>
</dbReference>